<keyword evidence="2" id="KW-0255">Endonuclease</keyword>
<dbReference type="NCBIfam" id="TIGR04123">
    <property type="entry name" value="P_estr_lig_assc"/>
    <property type="match status" value="1"/>
</dbReference>
<accession>A0ABV6DCD3</accession>
<dbReference type="EMBL" id="JBHLXD010000044">
    <property type="protein sequence ID" value="MFC0210257.1"/>
    <property type="molecule type" value="Genomic_DNA"/>
</dbReference>
<evidence type="ECO:0000313" key="3">
    <source>
        <dbReference type="Proteomes" id="UP001589755"/>
    </source>
</evidence>
<feature type="domain" description="Calcineurin-like phosphoesterase" evidence="1">
    <location>
        <begin position="38"/>
        <end position="138"/>
    </location>
</feature>
<dbReference type="GO" id="GO:0004519">
    <property type="term" value="F:endonuclease activity"/>
    <property type="evidence" value="ECO:0007669"/>
    <property type="project" value="UniProtKB-KW"/>
</dbReference>
<keyword evidence="2" id="KW-0378">Hydrolase</keyword>
<proteinExistence type="predicted"/>
<keyword evidence="2" id="KW-0540">Nuclease</keyword>
<comment type="caution">
    <text evidence="2">The sequence shown here is derived from an EMBL/GenBank/DDBJ whole genome shotgun (WGS) entry which is preliminary data.</text>
</comment>
<protein>
    <submittedName>
        <fullName evidence="2">Ligase-associated DNA damage response endonuclease PdeM</fullName>
        <ecNumber evidence="2">3.1.-.-</ecNumber>
    </submittedName>
</protein>
<reference evidence="2 3" key="1">
    <citation type="submission" date="2024-09" db="EMBL/GenBank/DDBJ databases">
        <authorList>
            <person name="Sun Q."/>
            <person name="Mori K."/>
        </authorList>
    </citation>
    <scope>NUCLEOTIDE SEQUENCE [LARGE SCALE GENOMIC DNA]</scope>
    <source>
        <strain evidence="2 3">CCM 8543</strain>
    </source>
</reference>
<name>A0ABV6DCD3_9HYPH</name>
<evidence type="ECO:0000259" key="1">
    <source>
        <dbReference type="Pfam" id="PF00149"/>
    </source>
</evidence>
<gene>
    <name evidence="2" type="primary">pdeM</name>
    <name evidence="2" type="ORF">ACFFJ2_17810</name>
</gene>
<dbReference type="PIRSF" id="PIRSF000887">
    <property type="entry name" value="Pesterase_MJ0037"/>
    <property type="match status" value="1"/>
</dbReference>
<dbReference type="PANTHER" id="PTHR39323:SF1">
    <property type="entry name" value="BLR1149 PROTEIN"/>
    <property type="match status" value="1"/>
</dbReference>
<dbReference type="GO" id="GO:0016874">
    <property type="term" value="F:ligase activity"/>
    <property type="evidence" value="ECO:0007669"/>
    <property type="project" value="UniProtKB-KW"/>
</dbReference>
<organism evidence="2 3">
    <name type="scientific">Chelativorans intermedius</name>
    <dbReference type="NCBI Taxonomy" id="515947"/>
    <lineage>
        <taxon>Bacteria</taxon>
        <taxon>Pseudomonadati</taxon>
        <taxon>Pseudomonadota</taxon>
        <taxon>Alphaproteobacteria</taxon>
        <taxon>Hyphomicrobiales</taxon>
        <taxon>Phyllobacteriaceae</taxon>
        <taxon>Chelativorans</taxon>
    </lineage>
</organism>
<dbReference type="Proteomes" id="UP001589755">
    <property type="component" value="Unassembled WGS sequence"/>
</dbReference>
<dbReference type="Pfam" id="PF00149">
    <property type="entry name" value="Metallophos"/>
    <property type="match status" value="1"/>
</dbReference>
<dbReference type="InterPro" id="IPR026336">
    <property type="entry name" value="PdeM-like"/>
</dbReference>
<sequence>MKVMERGTEARAGVEISLAGLRAVCDPSGALFLPSESLLVVSDLHLEKGSSYARRGSMLPPYDTAATLDRLADAVRRHRPAVVVSLGDSFHDTGGAGRMPEAFRARLSEMMAGRAWYWIAGNHDPAPPEGLAGQWVETLALGGLVFRHAPTPGPAEGEVAGHLHPGARIVRRGRSVRRACFASDGSRLVMPAFGSLTGTLNLLAPAFSGLFCRERLTAYMLGAERVYPIAGVLLR</sequence>
<keyword evidence="3" id="KW-1185">Reference proteome</keyword>
<dbReference type="InterPro" id="IPR004843">
    <property type="entry name" value="Calcineurin-like_PHP"/>
</dbReference>
<dbReference type="RefSeq" id="WP_261522300.1">
    <property type="nucleotide sequence ID" value="NZ_JAODNW010000024.1"/>
</dbReference>
<keyword evidence="2" id="KW-0436">Ligase</keyword>
<dbReference type="PANTHER" id="PTHR39323">
    <property type="entry name" value="BLR1149 PROTEIN"/>
    <property type="match status" value="1"/>
</dbReference>
<dbReference type="EC" id="3.1.-.-" evidence="2"/>
<dbReference type="InterPro" id="IPR029052">
    <property type="entry name" value="Metallo-depent_PP-like"/>
</dbReference>
<dbReference type="SUPFAM" id="SSF56300">
    <property type="entry name" value="Metallo-dependent phosphatases"/>
    <property type="match status" value="1"/>
</dbReference>
<evidence type="ECO:0000313" key="2">
    <source>
        <dbReference type="EMBL" id="MFC0210257.1"/>
    </source>
</evidence>
<dbReference type="Gene3D" id="3.60.21.10">
    <property type="match status" value="1"/>
</dbReference>
<dbReference type="InterPro" id="IPR024173">
    <property type="entry name" value="Pesterase_MJ0037-like"/>
</dbReference>
<dbReference type="GO" id="GO:0016787">
    <property type="term" value="F:hydrolase activity"/>
    <property type="evidence" value="ECO:0007669"/>
    <property type="project" value="UniProtKB-KW"/>
</dbReference>